<sequence length="68" mass="7248">MFTRLAKDRRGIGHWMAIGLGAAATFVLFSMVFPVAKSMMSNTTNSMNSLNSQMLQQVNGSSSSSSAS</sequence>
<proteinExistence type="predicted"/>
<feature type="transmembrane region" description="Helical" evidence="1">
    <location>
        <begin position="12"/>
        <end position="36"/>
    </location>
</feature>
<keyword evidence="1" id="KW-0812">Transmembrane</keyword>
<keyword evidence="1" id="KW-1133">Transmembrane helix</keyword>
<dbReference type="Proteomes" id="UP000245380">
    <property type="component" value="Unassembled WGS sequence"/>
</dbReference>
<gene>
    <name evidence="2" type="ORF">BM613_12680</name>
</gene>
<protein>
    <submittedName>
        <fullName evidence="2">Uncharacterized protein</fullName>
    </submittedName>
</protein>
<dbReference type="AlphaFoldDB" id="A0A2U3D5T0"/>
<dbReference type="EMBL" id="MPDK01000032">
    <property type="protein sequence ID" value="PWI56630.1"/>
    <property type="molecule type" value="Genomic_DNA"/>
</dbReference>
<evidence type="ECO:0000313" key="2">
    <source>
        <dbReference type="EMBL" id="PWI56630.1"/>
    </source>
</evidence>
<reference evidence="2 3" key="1">
    <citation type="submission" date="2016-11" db="EMBL/GenBank/DDBJ databases">
        <title>Comparative genomics of Acidibacillus ferroxidans species.</title>
        <authorList>
            <person name="Oliveira G."/>
            <person name="Nunes G."/>
            <person name="Oliveira R."/>
            <person name="Araujo F."/>
            <person name="Salim A."/>
            <person name="Scholte L."/>
            <person name="Morais D."/>
            <person name="Nancucheo I."/>
            <person name="Johnson D.B."/>
            <person name="Grail B."/>
            <person name="Bittencourt J."/>
            <person name="Valadares R."/>
        </authorList>
    </citation>
    <scope>NUCLEOTIDE SEQUENCE [LARGE SCALE GENOMIC DNA]</scope>
    <source>
        <strain evidence="2 3">Y002</strain>
    </source>
</reference>
<name>A0A2U3D5T0_SULT2</name>
<comment type="caution">
    <text evidence="2">The sequence shown here is derived from an EMBL/GenBank/DDBJ whole genome shotgun (WGS) entry which is preliminary data.</text>
</comment>
<keyword evidence="3" id="KW-1185">Reference proteome</keyword>
<organism evidence="2 3">
    <name type="scientific">Sulfoacidibacillus thermotolerans</name>
    <name type="common">Acidibacillus sulfuroxidans</name>
    <dbReference type="NCBI Taxonomy" id="1765684"/>
    <lineage>
        <taxon>Bacteria</taxon>
        <taxon>Bacillati</taxon>
        <taxon>Bacillota</taxon>
        <taxon>Bacilli</taxon>
        <taxon>Bacillales</taxon>
        <taxon>Alicyclobacillaceae</taxon>
        <taxon>Sulfoacidibacillus</taxon>
    </lineage>
</organism>
<keyword evidence="1" id="KW-0472">Membrane</keyword>
<evidence type="ECO:0000256" key="1">
    <source>
        <dbReference type="SAM" id="Phobius"/>
    </source>
</evidence>
<dbReference type="RefSeq" id="WP_109431580.1">
    <property type="nucleotide sequence ID" value="NZ_MPDK01000032.1"/>
</dbReference>
<evidence type="ECO:0000313" key="3">
    <source>
        <dbReference type="Proteomes" id="UP000245380"/>
    </source>
</evidence>
<accession>A0A2U3D5T0</accession>